<dbReference type="AlphaFoldDB" id="A0A927WPB8"/>
<protein>
    <recommendedName>
        <fullName evidence="8">Pantothenate synthetase</fullName>
        <shortName evidence="8">PS</shortName>
        <ecNumber evidence="8">6.3.2.1</ecNumber>
    </recommendedName>
    <alternativeName>
        <fullName evidence="8">Pantoate--beta-alanine ligase</fullName>
    </alternativeName>
    <alternativeName>
        <fullName evidence="8">Pantoate-activating enzyme</fullName>
    </alternativeName>
</protein>
<dbReference type="FunFam" id="3.40.50.620:FF:000013">
    <property type="entry name" value="Pantothenate synthetase"/>
    <property type="match status" value="1"/>
</dbReference>
<dbReference type="InterPro" id="IPR003721">
    <property type="entry name" value="Pantoate_ligase"/>
</dbReference>
<organism evidence="9 10">
    <name type="scientific">Selenomonas ruminantium</name>
    <dbReference type="NCBI Taxonomy" id="971"/>
    <lineage>
        <taxon>Bacteria</taxon>
        <taxon>Bacillati</taxon>
        <taxon>Bacillota</taxon>
        <taxon>Negativicutes</taxon>
        <taxon>Selenomonadales</taxon>
        <taxon>Selenomonadaceae</taxon>
        <taxon>Selenomonas</taxon>
    </lineage>
</organism>
<dbReference type="CDD" id="cd00560">
    <property type="entry name" value="PanC"/>
    <property type="match status" value="1"/>
</dbReference>
<comment type="function">
    <text evidence="8">Catalyzes the condensation of pantoate with beta-alanine in an ATP-dependent reaction via a pantoyl-adenylate intermediate.</text>
</comment>
<dbReference type="NCBIfam" id="TIGR00125">
    <property type="entry name" value="cyt_tran_rel"/>
    <property type="match status" value="1"/>
</dbReference>
<reference evidence="9" key="1">
    <citation type="submission" date="2019-04" db="EMBL/GenBank/DDBJ databases">
        <title>Evolution of Biomass-Degrading Anaerobic Consortia Revealed by Metagenomics.</title>
        <authorList>
            <person name="Peng X."/>
        </authorList>
    </citation>
    <scope>NUCLEOTIDE SEQUENCE</scope>
    <source>
        <strain evidence="9">SIG240</strain>
    </source>
</reference>
<comment type="miscellaneous">
    <text evidence="8">The reaction proceeds by a bi uni uni bi ping pong mechanism.</text>
</comment>
<comment type="subunit">
    <text evidence="8">Homodimer.</text>
</comment>
<keyword evidence="8" id="KW-0963">Cytoplasm</keyword>
<feature type="binding site" evidence="8">
    <location>
        <position position="61"/>
    </location>
    <ligand>
        <name>beta-alanine</name>
        <dbReference type="ChEBI" id="CHEBI:57966"/>
    </ligand>
</feature>
<keyword evidence="3 8" id="KW-0436">Ligase</keyword>
<evidence type="ECO:0000256" key="8">
    <source>
        <dbReference type="HAMAP-Rule" id="MF_00158"/>
    </source>
</evidence>
<evidence type="ECO:0000256" key="5">
    <source>
        <dbReference type="ARBA" id="ARBA00022741"/>
    </source>
</evidence>
<dbReference type="GO" id="GO:0015940">
    <property type="term" value="P:pantothenate biosynthetic process"/>
    <property type="evidence" value="ECO:0007669"/>
    <property type="project" value="UniProtKB-UniRule"/>
</dbReference>
<dbReference type="GO" id="GO:0005524">
    <property type="term" value="F:ATP binding"/>
    <property type="evidence" value="ECO:0007669"/>
    <property type="project" value="UniProtKB-KW"/>
</dbReference>
<evidence type="ECO:0000256" key="6">
    <source>
        <dbReference type="ARBA" id="ARBA00022840"/>
    </source>
</evidence>
<dbReference type="Pfam" id="PF02569">
    <property type="entry name" value="Pantoate_ligase"/>
    <property type="match status" value="1"/>
</dbReference>
<dbReference type="Gene3D" id="3.30.1300.10">
    <property type="entry name" value="Pantoate-beta-alanine ligase, C-terminal domain"/>
    <property type="match status" value="1"/>
</dbReference>
<comment type="pathway">
    <text evidence="1 8">Cofactor biosynthesis; (R)-pantothenate biosynthesis; (R)-pantothenate from (R)-pantoate and beta-alanine: step 1/1.</text>
</comment>
<dbReference type="EC" id="6.3.2.1" evidence="8"/>
<evidence type="ECO:0000313" key="10">
    <source>
        <dbReference type="Proteomes" id="UP000761380"/>
    </source>
</evidence>
<dbReference type="EMBL" id="SVBY01000081">
    <property type="protein sequence ID" value="MBE6093415.1"/>
    <property type="molecule type" value="Genomic_DNA"/>
</dbReference>
<dbReference type="InterPro" id="IPR042176">
    <property type="entry name" value="Pantoate_ligase_C"/>
</dbReference>
<dbReference type="InterPro" id="IPR014729">
    <property type="entry name" value="Rossmann-like_a/b/a_fold"/>
</dbReference>
<feature type="binding site" evidence="8">
    <location>
        <position position="61"/>
    </location>
    <ligand>
        <name>(R)-pantoate</name>
        <dbReference type="ChEBI" id="CHEBI:15980"/>
    </ligand>
</feature>
<comment type="catalytic activity">
    <reaction evidence="7 8">
        <text>(R)-pantoate + beta-alanine + ATP = (R)-pantothenate + AMP + diphosphate + H(+)</text>
        <dbReference type="Rhea" id="RHEA:10912"/>
        <dbReference type="ChEBI" id="CHEBI:15378"/>
        <dbReference type="ChEBI" id="CHEBI:15980"/>
        <dbReference type="ChEBI" id="CHEBI:29032"/>
        <dbReference type="ChEBI" id="CHEBI:30616"/>
        <dbReference type="ChEBI" id="CHEBI:33019"/>
        <dbReference type="ChEBI" id="CHEBI:57966"/>
        <dbReference type="ChEBI" id="CHEBI:456215"/>
        <dbReference type="EC" id="6.3.2.1"/>
    </reaction>
</comment>
<dbReference type="FunFam" id="3.30.1300.10:FF:000001">
    <property type="entry name" value="Pantothenate synthetase"/>
    <property type="match status" value="1"/>
</dbReference>
<comment type="subcellular location">
    <subcellularLocation>
        <location evidence="8">Cytoplasm</location>
    </subcellularLocation>
</comment>
<feature type="binding site" evidence="8">
    <location>
        <begin position="30"/>
        <end position="37"/>
    </location>
    <ligand>
        <name>ATP</name>
        <dbReference type="ChEBI" id="CHEBI:30616"/>
    </ligand>
</feature>
<dbReference type="NCBIfam" id="TIGR00018">
    <property type="entry name" value="panC"/>
    <property type="match status" value="1"/>
</dbReference>
<keyword evidence="4 8" id="KW-0566">Pantothenate biosynthesis</keyword>
<gene>
    <name evidence="8" type="primary">panC</name>
    <name evidence="9" type="ORF">E7201_09665</name>
</gene>
<dbReference type="InterPro" id="IPR004821">
    <property type="entry name" value="Cyt_trans-like"/>
</dbReference>
<dbReference type="GO" id="GO:0004592">
    <property type="term" value="F:pantoate-beta-alanine ligase activity"/>
    <property type="evidence" value="ECO:0007669"/>
    <property type="project" value="UniProtKB-UniRule"/>
</dbReference>
<evidence type="ECO:0000256" key="2">
    <source>
        <dbReference type="ARBA" id="ARBA00009256"/>
    </source>
</evidence>
<dbReference type="PANTHER" id="PTHR21299">
    <property type="entry name" value="CYTIDYLATE KINASE/PANTOATE-BETA-ALANINE LIGASE"/>
    <property type="match status" value="1"/>
</dbReference>
<feature type="active site" description="Proton donor" evidence="8">
    <location>
        <position position="37"/>
    </location>
</feature>
<dbReference type="PANTHER" id="PTHR21299:SF1">
    <property type="entry name" value="PANTOATE--BETA-ALANINE LIGASE"/>
    <property type="match status" value="1"/>
</dbReference>
<evidence type="ECO:0000256" key="1">
    <source>
        <dbReference type="ARBA" id="ARBA00004990"/>
    </source>
</evidence>
<dbReference type="Proteomes" id="UP000761380">
    <property type="component" value="Unassembled WGS sequence"/>
</dbReference>
<evidence type="ECO:0000256" key="3">
    <source>
        <dbReference type="ARBA" id="ARBA00022598"/>
    </source>
</evidence>
<evidence type="ECO:0000256" key="4">
    <source>
        <dbReference type="ARBA" id="ARBA00022655"/>
    </source>
</evidence>
<comment type="caution">
    <text evidence="9">The sequence shown here is derived from an EMBL/GenBank/DDBJ whole genome shotgun (WGS) entry which is preliminary data.</text>
</comment>
<feature type="binding site" evidence="8">
    <location>
        <position position="154"/>
    </location>
    <ligand>
        <name>(R)-pantoate</name>
        <dbReference type="ChEBI" id="CHEBI:15980"/>
    </ligand>
</feature>
<keyword evidence="5 8" id="KW-0547">Nucleotide-binding</keyword>
<name>A0A927WPB8_SELRU</name>
<accession>A0A927WPB8</accession>
<sequence>MKILTTIQEIKAYAADCKAQGKTIGLVPTMGALHEGHLTLMRAAREKCDIVIASVFVNPTQFGPNEDYDAYPRQFAADCEKLESVNVDAVFHPEPAEMYPEGYCTYVNVDGDITHKLCGAQRPGHFRGVATVVTKLINLARADEAFFGQKDAQQVTVIRRFVEDLNINVHINMVPIAREESGLARSSRNTYLSAEEKEAALVLSRSLKEAKTAFAQGETKVAALENIVKDEISKEPMASIDYVKAYAYPSLKPLTEVNEDTLLAIAVKIGKTRLIDNVILTA</sequence>
<dbReference type="Gene3D" id="3.40.50.620">
    <property type="entry name" value="HUPs"/>
    <property type="match status" value="1"/>
</dbReference>
<evidence type="ECO:0000256" key="7">
    <source>
        <dbReference type="ARBA" id="ARBA00048258"/>
    </source>
</evidence>
<dbReference type="SUPFAM" id="SSF52374">
    <property type="entry name" value="Nucleotidylyl transferase"/>
    <property type="match status" value="1"/>
</dbReference>
<evidence type="ECO:0000313" key="9">
    <source>
        <dbReference type="EMBL" id="MBE6093415.1"/>
    </source>
</evidence>
<dbReference type="HAMAP" id="MF_00158">
    <property type="entry name" value="PanC"/>
    <property type="match status" value="1"/>
</dbReference>
<feature type="binding site" evidence="8">
    <location>
        <begin position="148"/>
        <end position="151"/>
    </location>
    <ligand>
        <name>ATP</name>
        <dbReference type="ChEBI" id="CHEBI:30616"/>
    </ligand>
</feature>
<keyword evidence="6 8" id="KW-0067">ATP-binding</keyword>
<proteinExistence type="inferred from homology"/>
<dbReference type="GO" id="GO:0005829">
    <property type="term" value="C:cytosol"/>
    <property type="evidence" value="ECO:0007669"/>
    <property type="project" value="TreeGrafter"/>
</dbReference>
<comment type="similarity">
    <text evidence="2 8">Belongs to the pantothenate synthetase family.</text>
</comment>
<feature type="binding site" evidence="8">
    <location>
        <position position="177"/>
    </location>
    <ligand>
        <name>ATP</name>
        <dbReference type="ChEBI" id="CHEBI:30616"/>
    </ligand>
</feature>
<feature type="binding site" evidence="8">
    <location>
        <begin position="185"/>
        <end position="188"/>
    </location>
    <ligand>
        <name>ATP</name>
        <dbReference type="ChEBI" id="CHEBI:30616"/>
    </ligand>
</feature>